<evidence type="ECO:0000313" key="2">
    <source>
        <dbReference type="EMBL" id="EAY05315.1"/>
    </source>
</evidence>
<dbReference type="GO" id="GO:0006139">
    <property type="term" value="P:nucleobase-containing compound metabolic process"/>
    <property type="evidence" value="ECO:0007669"/>
    <property type="project" value="InterPro"/>
</dbReference>
<dbReference type="Pfam" id="PF01612">
    <property type="entry name" value="DNA_pol_A_exo1"/>
    <property type="match status" value="1"/>
</dbReference>
<name>A2EPX7_TRIV3</name>
<dbReference type="Proteomes" id="UP000001542">
    <property type="component" value="Unassembled WGS sequence"/>
</dbReference>
<dbReference type="InterPro" id="IPR036397">
    <property type="entry name" value="RNaseH_sf"/>
</dbReference>
<dbReference type="VEuPathDB" id="TrichDB:TVAG_337070"/>
<dbReference type="KEGG" id="tva:4763181"/>
<evidence type="ECO:0000259" key="1">
    <source>
        <dbReference type="Pfam" id="PF01612"/>
    </source>
</evidence>
<evidence type="ECO:0000313" key="3">
    <source>
        <dbReference type="Proteomes" id="UP000001542"/>
    </source>
</evidence>
<proteinExistence type="predicted"/>
<dbReference type="AlphaFoldDB" id="A2EPX7"/>
<reference evidence="2" key="1">
    <citation type="submission" date="2006-10" db="EMBL/GenBank/DDBJ databases">
        <authorList>
            <person name="Amadeo P."/>
            <person name="Zhao Q."/>
            <person name="Wortman J."/>
            <person name="Fraser-Liggett C."/>
            <person name="Carlton J."/>
        </authorList>
    </citation>
    <scope>NUCLEOTIDE SEQUENCE</scope>
    <source>
        <strain evidence="2">G3</strain>
    </source>
</reference>
<dbReference type="RefSeq" id="XP_001317538.1">
    <property type="nucleotide sequence ID" value="XM_001317503.1"/>
</dbReference>
<reference evidence="2" key="2">
    <citation type="journal article" date="2007" name="Science">
        <title>Draft genome sequence of the sexually transmitted pathogen Trichomonas vaginalis.</title>
        <authorList>
            <person name="Carlton J.M."/>
            <person name="Hirt R.P."/>
            <person name="Silva J.C."/>
            <person name="Delcher A.L."/>
            <person name="Schatz M."/>
            <person name="Zhao Q."/>
            <person name="Wortman J.R."/>
            <person name="Bidwell S.L."/>
            <person name="Alsmark U.C.M."/>
            <person name="Besteiro S."/>
            <person name="Sicheritz-Ponten T."/>
            <person name="Noel C.J."/>
            <person name="Dacks J.B."/>
            <person name="Foster P.G."/>
            <person name="Simillion C."/>
            <person name="Van de Peer Y."/>
            <person name="Miranda-Saavedra D."/>
            <person name="Barton G.J."/>
            <person name="Westrop G.D."/>
            <person name="Mueller S."/>
            <person name="Dessi D."/>
            <person name="Fiori P.L."/>
            <person name="Ren Q."/>
            <person name="Paulsen I."/>
            <person name="Zhang H."/>
            <person name="Bastida-Corcuera F.D."/>
            <person name="Simoes-Barbosa A."/>
            <person name="Brown M.T."/>
            <person name="Hayes R.D."/>
            <person name="Mukherjee M."/>
            <person name="Okumura C.Y."/>
            <person name="Schneider R."/>
            <person name="Smith A.J."/>
            <person name="Vanacova S."/>
            <person name="Villalvazo M."/>
            <person name="Haas B.J."/>
            <person name="Pertea M."/>
            <person name="Feldblyum T.V."/>
            <person name="Utterback T.R."/>
            <person name="Shu C.L."/>
            <person name="Osoegawa K."/>
            <person name="de Jong P.J."/>
            <person name="Hrdy I."/>
            <person name="Horvathova L."/>
            <person name="Zubacova Z."/>
            <person name="Dolezal P."/>
            <person name="Malik S.B."/>
            <person name="Logsdon J.M. Jr."/>
            <person name="Henze K."/>
            <person name="Gupta A."/>
            <person name="Wang C.C."/>
            <person name="Dunne R.L."/>
            <person name="Upcroft J.A."/>
            <person name="Upcroft P."/>
            <person name="White O."/>
            <person name="Salzberg S.L."/>
            <person name="Tang P."/>
            <person name="Chiu C.-H."/>
            <person name="Lee Y.-S."/>
            <person name="Embley T.M."/>
            <person name="Coombs G.H."/>
            <person name="Mottram J.C."/>
            <person name="Tachezy J."/>
            <person name="Fraser-Liggett C.M."/>
            <person name="Johnson P.J."/>
        </authorList>
    </citation>
    <scope>NUCLEOTIDE SEQUENCE [LARGE SCALE GENOMIC DNA]</scope>
    <source>
        <strain evidence="2">G3</strain>
    </source>
</reference>
<organism evidence="2 3">
    <name type="scientific">Trichomonas vaginalis (strain ATCC PRA-98 / G3)</name>
    <dbReference type="NCBI Taxonomy" id="412133"/>
    <lineage>
        <taxon>Eukaryota</taxon>
        <taxon>Metamonada</taxon>
        <taxon>Parabasalia</taxon>
        <taxon>Trichomonadida</taxon>
        <taxon>Trichomonadidae</taxon>
        <taxon>Trichomonas</taxon>
    </lineage>
</organism>
<dbReference type="VEuPathDB" id="TrichDB:TVAGG3_0359490"/>
<dbReference type="InterPro" id="IPR002562">
    <property type="entry name" value="3'-5'_exonuclease_dom"/>
</dbReference>
<dbReference type="InterPro" id="IPR012337">
    <property type="entry name" value="RNaseH-like_sf"/>
</dbReference>
<dbReference type="SUPFAM" id="SSF53098">
    <property type="entry name" value="Ribonuclease H-like"/>
    <property type="match status" value="1"/>
</dbReference>
<accession>A2EPX7</accession>
<keyword evidence="3" id="KW-1185">Reference proteome</keyword>
<dbReference type="InParanoid" id="A2EPX7"/>
<gene>
    <name evidence="2" type="ORF">TVAG_337070</name>
</gene>
<sequence>MAISDEVPCTITNCKHTVVYGNNNYKKLQNWVKDALYRMDFEKKVIIALDCEGYCLGSRPNSLGLIQFAECFTSDFFEKDFVPDHISINLKNGFLIKAPFSNGVKKLLSAVFSHPNLYIIMYDFTSDLTAITQAGIKVNKRNIVDGQAIQYFEDGTKYFGRKVTKSLKTACQCATNCVEFSKAKFALEYKDTVPFSKHAYELQNEKDPFSKMCTNEFLRYSSDDIALTAIALVSALRFVTPGQILVNSQKKVEGYKQLVDRVNNEMGAVLKRQFSFVPRIGSDFDDVQHYYDLWLSITNILNNYDMYQSIVKKGKQYDREHLEKEKNRVISVIKSRTNPLSCIINQCKCQKQNISITLGKGGLFLTTGNGSEYSLRVREV</sequence>
<feature type="domain" description="3'-5' exonuclease" evidence="1">
    <location>
        <begin position="42"/>
        <end position="228"/>
    </location>
</feature>
<dbReference type="Gene3D" id="3.30.420.10">
    <property type="entry name" value="Ribonuclease H-like superfamily/Ribonuclease H"/>
    <property type="match status" value="1"/>
</dbReference>
<dbReference type="GO" id="GO:0008408">
    <property type="term" value="F:3'-5' exonuclease activity"/>
    <property type="evidence" value="ECO:0007669"/>
    <property type="project" value="InterPro"/>
</dbReference>
<dbReference type="GO" id="GO:0003676">
    <property type="term" value="F:nucleic acid binding"/>
    <property type="evidence" value="ECO:0007669"/>
    <property type="project" value="InterPro"/>
</dbReference>
<protein>
    <recommendedName>
        <fullName evidence="1">3'-5' exonuclease domain-containing protein</fullName>
    </recommendedName>
</protein>
<dbReference type="EMBL" id="DS113452">
    <property type="protein sequence ID" value="EAY05315.1"/>
    <property type="molecule type" value="Genomic_DNA"/>
</dbReference>